<sequence length="212" mass="24463">MSSPRNSKQFTEPWYTAYYFLQQDIDIRCPECDGHAISRGKSEYLLPWCPTGTRVVCTRCSYTRTCENFSWSGPVKGFGRRPCSACGHKWVNARVNCESTPQRPFNTVEAPCPECGAVNVVDISWSIDFFSGRPLDPYNGERLWYVDDVRGNEIWAYNTAHLTYLREYISSSLRERGDHAGKYSIITNLPAWMKSKKNRDDVIKTLDRLMKM</sequence>
<accession>A0A4V6ILF0</accession>
<dbReference type="AlphaFoldDB" id="A0A4V6ILF0"/>
<evidence type="ECO:0000313" key="1">
    <source>
        <dbReference type="EMBL" id="VFQ44818.1"/>
    </source>
</evidence>
<reference evidence="1 2" key="1">
    <citation type="submission" date="2019-03" db="EMBL/GenBank/DDBJ databases">
        <authorList>
            <person name="Nijsse B."/>
        </authorList>
    </citation>
    <scope>NUCLEOTIDE SEQUENCE [LARGE SCALE GENOMIC DNA]</scope>
    <source>
        <strain evidence="1">Desulfoluna butyratoxydans MSL71</strain>
    </source>
</reference>
<proteinExistence type="predicted"/>
<organism evidence="1 2">
    <name type="scientific">Desulfoluna butyratoxydans</name>
    <dbReference type="NCBI Taxonomy" id="231438"/>
    <lineage>
        <taxon>Bacteria</taxon>
        <taxon>Pseudomonadati</taxon>
        <taxon>Thermodesulfobacteriota</taxon>
        <taxon>Desulfobacteria</taxon>
        <taxon>Desulfobacterales</taxon>
        <taxon>Desulfolunaceae</taxon>
        <taxon>Desulfoluna</taxon>
    </lineage>
</organism>
<keyword evidence="2" id="KW-1185">Reference proteome</keyword>
<evidence type="ECO:0000313" key="2">
    <source>
        <dbReference type="Proteomes" id="UP000507962"/>
    </source>
</evidence>
<dbReference type="EMBL" id="CAADHO010000004">
    <property type="protein sequence ID" value="VFQ44818.1"/>
    <property type="molecule type" value="Genomic_DNA"/>
</dbReference>
<dbReference type="Proteomes" id="UP000507962">
    <property type="component" value="Unassembled WGS sequence"/>
</dbReference>
<name>A0A4V6ILF0_9BACT</name>
<gene>
    <name evidence="1" type="ORF">MSL71_24750</name>
</gene>
<protein>
    <submittedName>
        <fullName evidence="1">Uncharacterized protein</fullName>
    </submittedName>
</protein>